<protein>
    <submittedName>
        <fullName evidence="1">Uncharacterized protein</fullName>
    </submittedName>
</protein>
<name>A0A1M4WQD5_9BACT</name>
<dbReference type="AlphaFoldDB" id="A0A1M4WQD5"/>
<keyword evidence="2" id="KW-1185">Reference proteome</keyword>
<accession>A0A1M4WQD5</accession>
<evidence type="ECO:0000313" key="2">
    <source>
        <dbReference type="Proteomes" id="UP000184164"/>
    </source>
</evidence>
<dbReference type="Proteomes" id="UP000184164">
    <property type="component" value="Unassembled WGS sequence"/>
</dbReference>
<evidence type="ECO:0000313" key="1">
    <source>
        <dbReference type="EMBL" id="SHE83380.1"/>
    </source>
</evidence>
<gene>
    <name evidence="1" type="ORF">SAMN05444274_102521</name>
</gene>
<reference evidence="1 2" key="1">
    <citation type="submission" date="2016-11" db="EMBL/GenBank/DDBJ databases">
        <authorList>
            <person name="Jaros S."/>
            <person name="Januszkiewicz K."/>
            <person name="Wedrychowicz H."/>
        </authorList>
    </citation>
    <scope>NUCLEOTIDE SEQUENCE [LARGE SCALE GENOMIC DNA]</scope>
    <source>
        <strain evidence="1 2">DSM 26910</strain>
    </source>
</reference>
<dbReference type="EMBL" id="FQUM01000002">
    <property type="protein sequence ID" value="SHE83380.1"/>
    <property type="molecule type" value="Genomic_DNA"/>
</dbReference>
<proteinExistence type="predicted"/>
<organism evidence="1 2">
    <name type="scientific">Mariniphaga anaerophila</name>
    <dbReference type="NCBI Taxonomy" id="1484053"/>
    <lineage>
        <taxon>Bacteria</taxon>
        <taxon>Pseudomonadati</taxon>
        <taxon>Bacteroidota</taxon>
        <taxon>Bacteroidia</taxon>
        <taxon>Marinilabiliales</taxon>
        <taxon>Prolixibacteraceae</taxon>
        <taxon>Mariniphaga</taxon>
    </lineage>
</organism>
<sequence>MSFDEITKFQFQYGAINSKNDSLNPSIYINFNSSMVRLIEVAKLQVSYARLFQFQYGAINSNKQKWDNALLLVFQFQYGAINRVRF</sequence>